<feature type="domain" description="AAA+ ATPase At3g28540-like C-terminal" evidence="5">
    <location>
        <begin position="179"/>
        <end position="252"/>
    </location>
</feature>
<dbReference type="InterPro" id="IPR058017">
    <property type="entry name" value="At3g28540-like_C"/>
</dbReference>
<dbReference type="PROSITE" id="PS00674">
    <property type="entry name" value="AAA"/>
    <property type="match status" value="1"/>
</dbReference>
<dbReference type="AlphaFoldDB" id="A0AAD9U4X7"/>
<comment type="similarity">
    <text evidence="1">Belongs to the AAA ATPase family.</text>
</comment>
<reference evidence="6" key="1">
    <citation type="journal article" date="2023" name="Plant J.">
        <title>Genome sequences and population genomics provide insights into the demographic history, inbreeding, and mutation load of two 'living fossil' tree species of Dipteronia.</title>
        <authorList>
            <person name="Feng Y."/>
            <person name="Comes H.P."/>
            <person name="Chen J."/>
            <person name="Zhu S."/>
            <person name="Lu R."/>
            <person name="Zhang X."/>
            <person name="Li P."/>
            <person name="Qiu J."/>
            <person name="Olsen K.M."/>
            <person name="Qiu Y."/>
        </authorList>
    </citation>
    <scope>NUCLEOTIDE SEQUENCE</scope>
    <source>
        <strain evidence="6">KIB01</strain>
    </source>
</reference>
<dbReference type="Proteomes" id="UP001280121">
    <property type="component" value="Unassembled WGS sequence"/>
</dbReference>
<dbReference type="PANTHER" id="PTHR23070">
    <property type="entry name" value="BCS1 AAA-TYPE ATPASE"/>
    <property type="match status" value="1"/>
</dbReference>
<feature type="domain" description="ATPase AAA-type core" evidence="4">
    <location>
        <begin position="117"/>
        <end position="177"/>
    </location>
</feature>
<dbReference type="EMBL" id="JANJYI010000005">
    <property type="protein sequence ID" value="KAK2647588.1"/>
    <property type="molecule type" value="Genomic_DNA"/>
</dbReference>
<evidence type="ECO:0000259" key="5">
    <source>
        <dbReference type="Pfam" id="PF25568"/>
    </source>
</evidence>
<proteinExistence type="inferred from homology"/>
<evidence type="ECO:0000256" key="3">
    <source>
        <dbReference type="SAM" id="MobiDB-lite"/>
    </source>
</evidence>
<dbReference type="InterPro" id="IPR027417">
    <property type="entry name" value="P-loop_NTPase"/>
</dbReference>
<evidence type="ECO:0000313" key="6">
    <source>
        <dbReference type="EMBL" id="KAK2647588.1"/>
    </source>
</evidence>
<keyword evidence="2" id="KW-0175">Coiled coil</keyword>
<name>A0AAD9U4X7_9ROSI</name>
<keyword evidence="7" id="KW-1185">Reference proteome</keyword>
<dbReference type="InterPro" id="IPR050747">
    <property type="entry name" value="Mitochondrial_chaperone_BCS1"/>
</dbReference>
<evidence type="ECO:0008006" key="8">
    <source>
        <dbReference type="Google" id="ProtNLM"/>
    </source>
</evidence>
<gene>
    <name evidence="6" type="ORF">Ddye_015077</name>
</gene>
<dbReference type="Pfam" id="PF25568">
    <property type="entry name" value="AAA_lid_At3g28540"/>
    <property type="match status" value="1"/>
</dbReference>
<dbReference type="GO" id="GO:0005524">
    <property type="term" value="F:ATP binding"/>
    <property type="evidence" value="ECO:0007669"/>
    <property type="project" value="UniProtKB-KW"/>
</dbReference>
<accession>A0AAD9U4X7</accession>
<feature type="compositionally biased region" description="Basic and acidic residues" evidence="3">
    <location>
        <begin position="110"/>
        <end position="124"/>
    </location>
</feature>
<organism evidence="6 7">
    <name type="scientific">Dipteronia dyeriana</name>
    <dbReference type="NCBI Taxonomy" id="168575"/>
    <lineage>
        <taxon>Eukaryota</taxon>
        <taxon>Viridiplantae</taxon>
        <taxon>Streptophyta</taxon>
        <taxon>Embryophyta</taxon>
        <taxon>Tracheophyta</taxon>
        <taxon>Spermatophyta</taxon>
        <taxon>Magnoliopsida</taxon>
        <taxon>eudicotyledons</taxon>
        <taxon>Gunneridae</taxon>
        <taxon>Pentapetalae</taxon>
        <taxon>rosids</taxon>
        <taxon>malvids</taxon>
        <taxon>Sapindales</taxon>
        <taxon>Sapindaceae</taxon>
        <taxon>Hippocastanoideae</taxon>
        <taxon>Acereae</taxon>
        <taxon>Dipteronia</taxon>
    </lineage>
</organism>
<evidence type="ECO:0000259" key="4">
    <source>
        <dbReference type="Pfam" id="PF00004"/>
    </source>
</evidence>
<dbReference type="GO" id="GO:0016887">
    <property type="term" value="F:ATP hydrolysis activity"/>
    <property type="evidence" value="ECO:0007669"/>
    <property type="project" value="InterPro"/>
</dbReference>
<feature type="region of interest" description="Disordered" evidence="3">
    <location>
        <begin position="103"/>
        <end position="124"/>
    </location>
</feature>
<comment type="caution">
    <text evidence="6">The sequence shown here is derived from an EMBL/GenBank/DDBJ whole genome shotgun (WGS) entry which is preliminary data.</text>
</comment>
<sequence length="325" mass="37845">MDDHEEVPDEFNGVKVWWVLNKHTTNLQSFSFYPNPEEKRSFKLSFHKRYRELITGPYIEHVMSEGKAVSMKNRQRKLYYTEIGKAWKRGYLLYGQRVKKKEEDGDEEEKNPIKKKEKEEKENKDSKVTLSGLLNFIDGLWSACGGERIIVFTTNYVDKLDTALIRRGRMDKHIEMSYCCFEAFKVLANNYLDIDSHELYAQIGSLLGETNMTPADVAENLMPKSDEEGVETFLNTLIEALEDAKKEEARKKIEEEVQLKAEKEEKDMEESAQKAVKVNENSAQEAMKVNENSANSVVKENGFDKFCVKNFWEIMKKKVEEDRTD</sequence>
<keyword evidence="1" id="KW-0547">Nucleotide-binding</keyword>
<protein>
    <recommendedName>
        <fullName evidence="8">ATPase AAA-type core domain-containing protein</fullName>
    </recommendedName>
</protein>
<dbReference type="SUPFAM" id="SSF52540">
    <property type="entry name" value="P-loop containing nucleoside triphosphate hydrolases"/>
    <property type="match status" value="1"/>
</dbReference>
<evidence type="ECO:0000256" key="2">
    <source>
        <dbReference type="SAM" id="Coils"/>
    </source>
</evidence>
<dbReference type="InterPro" id="IPR003959">
    <property type="entry name" value="ATPase_AAA_core"/>
</dbReference>
<dbReference type="Pfam" id="PF00004">
    <property type="entry name" value="AAA"/>
    <property type="match status" value="1"/>
</dbReference>
<evidence type="ECO:0000313" key="7">
    <source>
        <dbReference type="Proteomes" id="UP001280121"/>
    </source>
</evidence>
<evidence type="ECO:0000256" key="1">
    <source>
        <dbReference type="RuleBase" id="RU003651"/>
    </source>
</evidence>
<dbReference type="Gene3D" id="3.40.50.300">
    <property type="entry name" value="P-loop containing nucleotide triphosphate hydrolases"/>
    <property type="match status" value="1"/>
</dbReference>
<feature type="coiled-coil region" evidence="2">
    <location>
        <begin position="234"/>
        <end position="281"/>
    </location>
</feature>
<dbReference type="Gene3D" id="6.10.280.40">
    <property type="match status" value="1"/>
</dbReference>
<keyword evidence="1" id="KW-0067">ATP-binding</keyword>
<dbReference type="InterPro" id="IPR003960">
    <property type="entry name" value="ATPase_AAA_CS"/>
</dbReference>